<dbReference type="InterPro" id="IPR036875">
    <property type="entry name" value="Znf_CCHC_sf"/>
</dbReference>
<protein>
    <recommendedName>
        <fullName evidence="1">CCHC-type domain-containing protein</fullName>
    </recommendedName>
</protein>
<dbReference type="Gene3D" id="4.10.60.10">
    <property type="entry name" value="Zinc finger, CCHC-type"/>
    <property type="match status" value="1"/>
</dbReference>
<feature type="domain" description="CCHC-type" evidence="1">
    <location>
        <begin position="72"/>
        <end position="85"/>
    </location>
</feature>
<gene>
    <name evidence="2" type="ORF">CSSPJE1EN1_LOCUS19763</name>
</gene>
<reference evidence="2" key="1">
    <citation type="submission" date="2024-02" db="EMBL/GenBank/DDBJ databases">
        <authorList>
            <consortium name="ELIXIR-Norway"/>
            <consortium name="Elixir Norway"/>
        </authorList>
    </citation>
    <scope>NUCLEOTIDE SEQUENCE</scope>
</reference>
<sequence length="142" mass="15901">MMKVAECMEDDSMHKKVVMLLVLQLTMKVSIRSVAHVASGLKRGQKRKWDTNSPKDKGTLTEKKPRDVAKVRCFKCDELGHFAKDYEKVRHDWAQGGFVAKAKVAKLGPNLIMFQFEIGTNGVLCLLDPGTMHLFVGPSVVK</sequence>
<evidence type="ECO:0000313" key="3">
    <source>
        <dbReference type="Proteomes" id="UP001497444"/>
    </source>
</evidence>
<accession>A0ABP0X9L7</accession>
<dbReference type="EMBL" id="OZ020101">
    <property type="protein sequence ID" value="CAK9274285.1"/>
    <property type="molecule type" value="Genomic_DNA"/>
</dbReference>
<dbReference type="Proteomes" id="UP001497444">
    <property type="component" value="Chromosome 6"/>
</dbReference>
<dbReference type="InterPro" id="IPR001878">
    <property type="entry name" value="Znf_CCHC"/>
</dbReference>
<name>A0ABP0X9L7_9BRYO</name>
<evidence type="ECO:0000313" key="2">
    <source>
        <dbReference type="EMBL" id="CAK9274285.1"/>
    </source>
</evidence>
<keyword evidence="3" id="KW-1185">Reference proteome</keyword>
<proteinExistence type="predicted"/>
<dbReference type="SUPFAM" id="SSF57756">
    <property type="entry name" value="Retrovirus zinc finger-like domains"/>
    <property type="match status" value="1"/>
</dbReference>
<organism evidence="2 3">
    <name type="scientific">Sphagnum jensenii</name>
    <dbReference type="NCBI Taxonomy" id="128206"/>
    <lineage>
        <taxon>Eukaryota</taxon>
        <taxon>Viridiplantae</taxon>
        <taxon>Streptophyta</taxon>
        <taxon>Embryophyta</taxon>
        <taxon>Bryophyta</taxon>
        <taxon>Sphagnophytina</taxon>
        <taxon>Sphagnopsida</taxon>
        <taxon>Sphagnales</taxon>
        <taxon>Sphagnaceae</taxon>
        <taxon>Sphagnum</taxon>
    </lineage>
</organism>
<evidence type="ECO:0000259" key="1">
    <source>
        <dbReference type="Pfam" id="PF00098"/>
    </source>
</evidence>
<dbReference type="Pfam" id="PF00098">
    <property type="entry name" value="zf-CCHC"/>
    <property type="match status" value="1"/>
</dbReference>